<dbReference type="AlphaFoldDB" id="A0A521DDT1"/>
<evidence type="ECO:0000313" key="3">
    <source>
        <dbReference type="Proteomes" id="UP000319712"/>
    </source>
</evidence>
<dbReference type="Proteomes" id="UP000319712">
    <property type="component" value="Unassembled WGS sequence"/>
</dbReference>
<evidence type="ECO:0000256" key="1">
    <source>
        <dbReference type="SAM" id="MobiDB-lite"/>
    </source>
</evidence>
<gene>
    <name evidence="2" type="ORF">SAMN06264867_106220</name>
</gene>
<dbReference type="EMBL" id="FXTD01000006">
    <property type="protein sequence ID" value="SMO69964.1"/>
    <property type="molecule type" value="Genomic_DNA"/>
</dbReference>
<name>A0A521DDT1_9EURY</name>
<protein>
    <submittedName>
        <fullName evidence="2">Uncharacterized protein</fullName>
    </submittedName>
</protein>
<organism evidence="2 3">
    <name type="scientific">Halorubrum cibi</name>
    <dbReference type="NCBI Taxonomy" id="413815"/>
    <lineage>
        <taxon>Archaea</taxon>
        <taxon>Methanobacteriati</taxon>
        <taxon>Methanobacteriota</taxon>
        <taxon>Stenosarchaea group</taxon>
        <taxon>Halobacteria</taxon>
        <taxon>Halobacteriales</taxon>
        <taxon>Haloferacaceae</taxon>
        <taxon>Halorubrum</taxon>
    </lineage>
</organism>
<evidence type="ECO:0000313" key="2">
    <source>
        <dbReference type="EMBL" id="SMO69964.1"/>
    </source>
</evidence>
<dbReference type="RefSeq" id="WP_142986785.1">
    <property type="nucleotide sequence ID" value="NZ_FXTD01000006.1"/>
</dbReference>
<proteinExistence type="predicted"/>
<keyword evidence="3" id="KW-1185">Reference proteome</keyword>
<feature type="region of interest" description="Disordered" evidence="1">
    <location>
        <begin position="89"/>
        <end position="127"/>
    </location>
</feature>
<sequence>MSHRATCPECSWHGDAKTLNGAARDAGDHRGETGHQAKVEHVLIPDGGEEVESEPDHGLFWAGAPLTVNSELFHIYREETGRSLCGKYRHGKMNETTPVEEGDTWKDGRDCKACSRKADPVEVDDGE</sequence>
<accession>A0A521DDT1</accession>
<feature type="compositionally biased region" description="Basic and acidic residues" evidence="1">
    <location>
        <begin position="103"/>
        <end position="120"/>
    </location>
</feature>
<reference evidence="2 3" key="1">
    <citation type="submission" date="2017-05" db="EMBL/GenBank/DDBJ databases">
        <authorList>
            <person name="Varghese N."/>
            <person name="Submissions S."/>
        </authorList>
    </citation>
    <scope>NUCLEOTIDE SEQUENCE [LARGE SCALE GENOMIC DNA]</scope>
    <source>
        <strain evidence="2 3">DSM 19504</strain>
    </source>
</reference>